<evidence type="ECO:0000256" key="8">
    <source>
        <dbReference type="ARBA" id="ARBA00022777"/>
    </source>
</evidence>
<name>A0AAE3HG90_9FIRM</name>
<dbReference type="InterPro" id="IPR005467">
    <property type="entry name" value="His_kinase_dom"/>
</dbReference>
<dbReference type="SMART" id="SM00388">
    <property type="entry name" value="HisKA"/>
    <property type="match status" value="1"/>
</dbReference>
<dbReference type="Proteomes" id="UP001205748">
    <property type="component" value="Unassembled WGS sequence"/>
</dbReference>
<evidence type="ECO:0000313" key="16">
    <source>
        <dbReference type="Proteomes" id="UP001205748"/>
    </source>
</evidence>
<feature type="transmembrane region" description="Helical" evidence="13">
    <location>
        <begin position="29"/>
        <end position="60"/>
    </location>
</feature>
<dbReference type="PRINTS" id="PR00344">
    <property type="entry name" value="BCTRLSENSOR"/>
</dbReference>
<keyword evidence="11" id="KW-0902">Two-component regulatory system</keyword>
<evidence type="ECO:0000256" key="6">
    <source>
        <dbReference type="ARBA" id="ARBA00022692"/>
    </source>
</evidence>
<dbReference type="CDD" id="cd00082">
    <property type="entry name" value="HisKA"/>
    <property type="match status" value="1"/>
</dbReference>
<keyword evidence="10 13" id="KW-1133">Transmembrane helix</keyword>
<dbReference type="InterPro" id="IPR036097">
    <property type="entry name" value="HisK_dim/P_sf"/>
</dbReference>
<dbReference type="Gene3D" id="3.30.565.10">
    <property type="entry name" value="Histidine kinase-like ATPase, C-terminal domain"/>
    <property type="match status" value="1"/>
</dbReference>
<accession>A0AAE3HG90</accession>
<dbReference type="SMART" id="SM00387">
    <property type="entry name" value="HATPase_c"/>
    <property type="match status" value="1"/>
</dbReference>
<feature type="transmembrane region" description="Helical" evidence="13">
    <location>
        <begin position="72"/>
        <end position="91"/>
    </location>
</feature>
<keyword evidence="4" id="KW-0597">Phosphoprotein</keyword>
<dbReference type="InterPro" id="IPR025201">
    <property type="entry name" value="KdpD_TM"/>
</dbReference>
<dbReference type="SUPFAM" id="SSF47384">
    <property type="entry name" value="Homodimeric domain of signal transducing histidine kinase"/>
    <property type="match status" value="1"/>
</dbReference>
<feature type="domain" description="Histidine kinase" evidence="14">
    <location>
        <begin position="243"/>
        <end position="460"/>
    </location>
</feature>
<evidence type="ECO:0000256" key="9">
    <source>
        <dbReference type="ARBA" id="ARBA00022840"/>
    </source>
</evidence>
<evidence type="ECO:0000256" key="12">
    <source>
        <dbReference type="ARBA" id="ARBA00023136"/>
    </source>
</evidence>
<dbReference type="PANTHER" id="PTHR45569">
    <property type="entry name" value="SENSOR PROTEIN KDPD"/>
    <property type="match status" value="1"/>
</dbReference>
<dbReference type="Gene3D" id="1.20.120.620">
    <property type="entry name" value="Backbone structure of the membrane domain of e. Coli histidine kinase receptor kdpd"/>
    <property type="match status" value="1"/>
</dbReference>
<protein>
    <recommendedName>
        <fullName evidence="3">histidine kinase</fullName>
        <ecNumber evidence="3">2.7.13.3</ecNumber>
    </recommendedName>
</protein>
<evidence type="ECO:0000256" key="5">
    <source>
        <dbReference type="ARBA" id="ARBA00022679"/>
    </source>
</evidence>
<dbReference type="GO" id="GO:0005886">
    <property type="term" value="C:plasma membrane"/>
    <property type="evidence" value="ECO:0007669"/>
    <property type="project" value="TreeGrafter"/>
</dbReference>
<dbReference type="Gene3D" id="1.10.287.130">
    <property type="match status" value="1"/>
</dbReference>
<sequence length="462" mass="52229">MVKLILLITLSTILSLFLGNFGIGKESIIMLFLVSVLVVAIVTKGYFYGMLASIISVFIFNYYFTEPIHTLVTYNTNDIILMIAFLGASLISDTMTKRFQKQLLIAKQNEHTARLLYKITESFLHITGKKNIILEGINYIYHNTHFNSRVILESKEVYTDEGREFSTDKMNIMEIPIQGLTKQLGVMQVVYCKENFALEHELLIKTVVIQMGLSLDREFIYNERENIRIAMEREKMRSNLLRAISHDLRTPLTGIVGASDVILDNLEQLEKSNIDKLVNDIKDEALWLNKIVINILNMTRIDEGKLVLDKSYEVVDDIIYEAMDHIYHIAKTKKISVSIPDEVIALYIDGKLIVQVLINLIDNAIKHTQDNESIFLRVYAKGQSVIFEVADSGKGIDKNIENSLFDSFVTSSNKIIDGKRGMGLGLTICKAIVEAHGGTISASRAVEGGALFTFTLPLMEER</sequence>
<comment type="catalytic activity">
    <reaction evidence="1">
        <text>ATP + protein L-histidine = ADP + protein N-phospho-L-histidine.</text>
        <dbReference type="EC" id="2.7.13.3"/>
    </reaction>
</comment>
<evidence type="ECO:0000259" key="14">
    <source>
        <dbReference type="PROSITE" id="PS50109"/>
    </source>
</evidence>
<dbReference type="InterPro" id="IPR052023">
    <property type="entry name" value="Histidine_kinase_KdpD"/>
</dbReference>
<proteinExistence type="predicted"/>
<keyword evidence="12 13" id="KW-0472">Membrane</keyword>
<gene>
    <name evidence="15" type="ORF">NSA47_05650</name>
</gene>
<dbReference type="EC" id="2.7.13.3" evidence="3"/>
<dbReference type="FunFam" id="3.30.565.10:FF:000006">
    <property type="entry name" value="Sensor histidine kinase WalK"/>
    <property type="match status" value="1"/>
</dbReference>
<reference evidence="15" key="1">
    <citation type="submission" date="2022-07" db="EMBL/GenBank/DDBJ databases">
        <title>Enhanced cultured diversity of the mouse gut microbiota enables custom-made synthetic communities.</title>
        <authorList>
            <person name="Afrizal A."/>
        </authorList>
    </citation>
    <scope>NUCLEOTIDE SEQUENCE</scope>
    <source>
        <strain evidence="15">DSM 28593</strain>
    </source>
</reference>
<evidence type="ECO:0000256" key="7">
    <source>
        <dbReference type="ARBA" id="ARBA00022741"/>
    </source>
</evidence>
<evidence type="ECO:0000256" key="2">
    <source>
        <dbReference type="ARBA" id="ARBA00004141"/>
    </source>
</evidence>
<keyword evidence="9 15" id="KW-0067">ATP-binding</keyword>
<dbReference type="EMBL" id="JANKAS010000004">
    <property type="protein sequence ID" value="MCR1898474.1"/>
    <property type="molecule type" value="Genomic_DNA"/>
</dbReference>
<dbReference type="CDD" id="cd00075">
    <property type="entry name" value="HATPase"/>
    <property type="match status" value="1"/>
</dbReference>
<dbReference type="PANTHER" id="PTHR45569:SF1">
    <property type="entry name" value="SENSOR PROTEIN KDPD"/>
    <property type="match status" value="1"/>
</dbReference>
<keyword evidence="16" id="KW-1185">Reference proteome</keyword>
<dbReference type="InterPro" id="IPR003661">
    <property type="entry name" value="HisK_dim/P_dom"/>
</dbReference>
<evidence type="ECO:0000256" key="13">
    <source>
        <dbReference type="SAM" id="Phobius"/>
    </source>
</evidence>
<evidence type="ECO:0000256" key="1">
    <source>
        <dbReference type="ARBA" id="ARBA00000085"/>
    </source>
</evidence>
<keyword evidence="5" id="KW-0808">Transferase</keyword>
<organism evidence="15 16">
    <name type="scientific">Irregularibacter muris</name>
    <dbReference type="NCBI Taxonomy" id="1796619"/>
    <lineage>
        <taxon>Bacteria</taxon>
        <taxon>Bacillati</taxon>
        <taxon>Bacillota</taxon>
        <taxon>Clostridia</taxon>
        <taxon>Eubacteriales</taxon>
        <taxon>Eubacteriaceae</taxon>
        <taxon>Irregularibacter</taxon>
    </lineage>
</organism>
<evidence type="ECO:0000256" key="11">
    <source>
        <dbReference type="ARBA" id="ARBA00023012"/>
    </source>
</evidence>
<keyword evidence="6 13" id="KW-0812">Transmembrane</keyword>
<evidence type="ECO:0000256" key="4">
    <source>
        <dbReference type="ARBA" id="ARBA00022553"/>
    </source>
</evidence>
<dbReference type="SUPFAM" id="SSF55874">
    <property type="entry name" value="ATPase domain of HSP90 chaperone/DNA topoisomerase II/histidine kinase"/>
    <property type="match status" value="1"/>
</dbReference>
<keyword evidence="7" id="KW-0547">Nucleotide-binding</keyword>
<evidence type="ECO:0000313" key="15">
    <source>
        <dbReference type="EMBL" id="MCR1898474.1"/>
    </source>
</evidence>
<dbReference type="InterPro" id="IPR036890">
    <property type="entry name" value="HATPase_C_sf"/>
</dbReference>
<comment type="subcellular location">
    <subcellularLocation>
        <location evidence="2">Membrane</location>
        <topology evidence="2">Multi-pass membrane protein</topology>
    </subcellularLocation>
</comment>
<dbReference type="RefSeq" id="WP_257529950.1">
    <property type="nucleotide sequence ID" value="NZ_JANKAS010000004.1"/>
</dbReference>
<dbReference type="Pfam" id="PF00512">
    <property type="entry name" value="HisKA"/>
    <property type="match status" value="1"/>
</dbReference>
<dbReference type="Pfam" id="PF13493">
    <property type="entry name" value="DUF4118"/>
    <property type="match status" value="1"/>
</dbReference>
<dbReference type="GO" id="GO:0000155">
    <property type="term" value="F:phosphorelay sensor kinase activity"/>
    <property type="evidence" value="ECO:0007669"/>
    <property type="project" value="InterPro"/>
</dbReference>
<dbReference type="InterPro" id="IPR038318">
    <property type="entry name" value="KdpD_sf"/>
</dbReference>
<dbReference type="PROSITE" id="PS50109">
    <property type="entry name" value="HIS_KIN"/>
    <property type="match status" value="1"/>
</dbReference>
<dbReference type="Pfam" id="PF02518">
    <property type="entry name" value="HATPase_c"/>
    <property type="match status" value="1"/>
</dbReference>
<evidence type="ECO:0000256" key="3">
    <source>
        <dbReference type="ARBA" id="ARBA00012438"/>
    </source>
</evidence>
<evidence type="ECO:0000256" key="10">
    <source>
        <dbReference type="ARBA" id="ARBA00022989"/>
    </source>
</evidence>
<keyword evidence="8" id="KW-0418">Kinase</keyword>
<dbReference type="GO" id="GO:0005524">
    <property type="term" value="F:ATP binding"/>
    <property type="evidence" value="ECO:0007669"/>
    <property type="project" value="UniProtKB-KW"/>
</dbReference>
<dbReference type="InterPro" id="IPR004358">
    <property type="entry name" value="Sig_transdc_His_kin-like_C"/>
</dbReference>
<dbReference type="AlphaFoldDB" id="A0AAE3HG90"/>
<dbReference type="InterPro" id="IPR003594">
    <property type="entry name" value="HATPase_dom"/>
</dbReference>
<comment type="caution">
    <text evidence="15">The sequence shown here is derived from an EMBL/GenBank/DDBJ whole genome shotgun (WGS) entry which is preliminary data.</text>
</comment>